<dbReference type="EMBL" id="HBFA01000941">
    <property type="protein sequence ID" value="CAD8648174.1"/>
    <property type="molecule type" value="Transcribed_RNA"/>
</dbReference>
<dbReference type="GO" id="GO:0005634">
    <property type="term" value="C:nucleus"/>
    <property type="evidence" value="ECO:0007669"/>
    <property type="project" value="UniProtKB-SubCell"/>
</dbReference>
<comment type="similarity">
    <text evidence="2">Belongs to the protein kinase superfamily. BUD32 family.</text>
</comment>
<evidence type="ECO:0000256" key="4">
    <source>
        <dbReference type="ARBA" id="ARBA00022527"/>
    </source>
</evidence>
<keyword evidence="8" id="KW-0547">Nucleotide-binding</keyword>
<evidence type="ECO:0000256" key="9">
    <source>
        <dbReference type="ARBA" id="ARBA00022777"/>
    </source>
</evidence>
<dbReference type="InterPro" id="IPR022495">
    <property type="entry name" value="Bud32"/>
</dbReference>
<evidence type="ECO:0000256" key="6">
    <source>
        <dbReference type="ARBA" id="ARBA00022679"/>
    </source>
</evidence>
<reference evidence="16" key="1">
    <citation type="submission" date="2021-01" db="EMBL/GenBank/DDBJ databases">
        <authorList>
            <person name="Corre E."/>
            <person name="Pelletier E."/>
            <person name="Niang G."/>
            <person name="Scheremetjew M."/>
            <person name="Finn R."/>
            <person name="Kale V."/>
            <person name="Holt S."/>
            <person name="Cochrane G."/>
            <person name="Meng A."/>
            <person name="Brown T."/>
            <person name="Cohen L."/>
        </authorList>
    </citation>
    <scope>NUCLEOTIDE SEQUENCE</scope>
    <source>
        <strain evidence="16">CCMP722</strain>
    </source>
</reference>
<dbReference type="FunFam" id="1.10.510.10:FF:000323">
    <property type="entry name" value="TP53-regulating kinase, putative"/>
    <property type="match status" value="1"/>
</dbReference>
<evidence type="ECO:0000256" key="2">
    <source>
        <dbReference type="ARBA" id="ARBA00010630"/>
    </source>
</evidence>
<dbReference type="InterPro" id="IPR008266">
    <property type="entry name" value="Tyr_kinase_AS"/>
</dbReference>
<keyword evidence="4" id="KW-0723">Serine/threonine-protein kinase</keyword>
<evidence type="ECO:0000256" key="14">
    <source>
        <dbReference type="ARBA" id="ARBA00048679"/>
    </source>
</evidence>
<dbReference type="Gene3D" id="1.10.510.10">
    <property type="entry name" value="Transferase(Phosphotransferase) domain 1"/>
    <property type="match status" value="1"/>
</dbReference>
<dbReference type="GO" id="GO:0008033">
    <property type="term" value="P:tRNA processing"/>
    <property type="evidence" value="ECO:0007669"/>
    <property type="project" value="UniProtKB-KW"/>
</dbReference>
<evidence type="ECO:0000256" key="3">
    <source>
        <dbReference type="ARBA" id="ARBA00012513"/>
    </source>
</evidence>
<dbReference type="SUPFAM" id="SSF56112">
    <property type="entry name" value="Protein kinase-like (PK-like)"/>
    <property type="match status" value="1"/>
</dbReference>
<keyword evidence="5" id="KW-0597">Phosphoprotein</keyword>
<evidence type="ECO:0000256" key="13">
    <source>
        <dbReference type="ARBA" id="ARBA00047899"/>
    </source>
</evidence>
<keyword evidence="12" id="KW-0539">Nucleus</keyword>
<dbReference type="Pfam" id="PF00069">
    <property type="entry name" value="Pkinase"/>
    <property type="match status" value="1"/>
</dbReference>
<dbReference type="GO" id="GO:0005524">
    <property type="term" value="F:ATP binding"/>
    <property type="evidence" value="ECO:0007669"/>
    <property type="project" value="UniProtKB-KW"/>
</dbReference>
<evidence type="ECO:0000256" key="7">
    <source>
        <dbReference type="ARBA" id="ARBA00022694"/>
    </source>
</evidence>
<dbReference type="GO" id="GO:0070525">
    <property type="term" value="P:tRNA threonylcarbamoyladenosine metabolic process"/>
    <property type="evidence" value="ECO:0007669"/>
    <property type="project" value="TreeGrafter"/>
</dbReference>
<dbReference type="NCBIfam" id="TIGR03724">
    <property type="entry name" value="arch_bud32"/>
    <property type="match status" value="1"/>
</dbReference>
<comment type="catalytic activity">
    <reaction evidence="13">
        <text>L-threonyl-[protein] + ATP = O-phospho-L-threonyl-[protein] + ADP + H(+)</text>
        <dbReference type="Rhea" id="RHEA:46608"/>
        <dbReference type="Rhea" id="RHEA-COMP:11060"/>
        <dbReference type="Rhea" id="RHEA-COMP:11605"/>
        <dbReference type="ChEBI" id="CHEBI:15378"/>
        <dbReference type="ChEBI" id="CHEBI:30013"/>
        <dbReference type="ChEBI" id="CHEBI:30616"/>
        <dbReference type="ChEBI" id="CHEBI:61977"/>
        <dbReference type="ChEBI" id="CHEBI:456216"/>
        <dbReference type="EC" id="2.7.11.1"/>
    </reaction>
</comment>
<evidence type="ECO:0000256" key="10">
    <source>
        <dbReference type="ARBA" id="ARBA00022801"/>
    </source>
</evidence>
<comment type="catalytic activity">
    <reaction evidence="14">
        <text>L-seryl-[protein] + ATP = O-phospho-L-seryl-[protein] + ADP + H(+)</text>
        <dbReference type="Rhea" id="RHEA:17989"/>
        <dbReference type="Rhea" id="RHEA-COMP:9863"/>
        <dbReference type="Rhea" id="RHEA-COMP:11604"/>
        <dbReference type="ChEBI" id="CHEBI:15378"/>
        <dbReference type="ChEBI" id="CHEBI:29999"/>
        <dbReference type="ChEBI" id="CHEBI:30616"/>
        <dbReference type="ChEBI" id="CHEBI:83421"/>
        <dbReference type="ChEBI" id="CHEBI:456216"/>
        <dbReference type="EC" id="2.7.11.1"/>
    </reaction>
</comment>
<dbReference type="SMART" id="SM00220">
    <property type="entry name" value="S_TKc"/>
    <property type="match status" value="1"/>
</dbReference>
<keyword evidence="6" id="KW-0808">Transferase</keyword>
<dbReference type="GO" id="GO:0005829">
    <property type="term" value="C:cytosol"/>
    <property type="evidence" value="ECO:0007669"/>
    <property type="project" value="TreeGrafter"/>
</dbReference>
<gene>
    <name evidence="16" type="ORF">POBO1169_LOCUS441</name>
</gene>
<organism evidence="16">
    <name type="scientific">Pyramimonas obovata</name>
    <dbReference type="NCBI Taxonomy" id="1411642"/>
    <lineage>
        <taxon>Eukaryota</taxon>
        <taxon>Viridiplantae</taxon>
        <taxon>Chlorophyta</taxon>
        <taxon>Pyramimonadophyceae</taxon>
        <taxon>Pyramimonadales</taxon>
        <taxon>Pyramimonadaceae</taxon>
        <taxon>Pyramimonas</taxon>
        <taxon>Pyramimonas incertae sedis</taxon>
    </lineage>
</organism>
<evidence type="ECO:0000313" key="16">
    <source>
        <dbReference type="EMBL" id="CAD8648174.1"/>
    </source>
</evidence>
<comment type="subcellular location">
    <subcellularLocation>
        <location evidence="1">Nucleus</location>
    </subcellularLocation>
</comment>
<keyword evidence="7" id="KW-0819">tRNA processing</keyword>
<keyword evidence="9" id="KW-0418">Kinase</keyword>
<evidence type="ECO:0000256" key="12">
    <source>
        <dbReference type="ARBA" id="ARBA00023242"/>
    </source>
</evidence>
<evidence type="ECO:0000256" key="1">
    <source>
        <dbReference type="ARBA" id="ARBA00004123"/>
    </source>
</evidence>
<dbReference type="Gene3D" id="3.30.200.20">
    <property type="entry name" value="Phosphorylase Kinase, domain 1"/>
    <property type="match status" value="1"/>
</dbReference>
<dbReference type="PROSITE" id="PS50011">
    <property type="entry name" value="PROTEIN_KINASE_DOM"/>
    <property type="match status" value="1"/>
</dbReference>
<keyword evidence="11" id="KW-0067">ATP-binding</keyword>
<dbReference type="InterPro" id="IPR011009">
    <property type="entry name" value="Kinase-like_dom_sf"/>
</dbReference>
<dbReference type="GO" id="GO:0016787">
    <property type="term" value="F:hydrolase activity"/>
    <property type="evidence" value="ECO:0007669"/>
    <property type="project" value="UniProtKB-KW"/>
</dbReference>
<dbReference type="GO" id="GO:0000408">
    <property type="term" value="C:EKC/KEOPS complex"/>
    <property type="evidence" value="ECO:0007669"/>
    <property type="project" value="TreeGrafter"/>
</dbReference>
<name>A0A7S0MQ68_9CHLO</name>
<sequence>MADAAVEDKAVTYDAIEALGAYGSLICQGAEGKVFETRYIGKPTIIKQRFKKKYRHPTLDTKLTKQRLTSEARSLVKARKLGVHCPTLLHVDMDMSSLYLEKINGKSVKELLFSGELDEAGRKRVMQQIGTAVAKLHDGGLIHGDLTTSNMMLTHDNKLVVIDFGLSYNSTLFEDKGVDLYVLERALTSAHSACGNLFDDALDAYRKQSKNWSSVFNRFSEVRMRGRKRTMVG</sequence>
<feature type="domain" description="Protein kinase" evidence="15">
    <location>
        <begin position="20"/>
        <end position="233"/>
    </location>
</feature>
<evidence type="ECO:0000256" key="5">
    <source>
        <dbReference type="ARBA" id="ARBA00022553"/>
    </source>
</evidence>
<accession>A0A7S0MQ68</accession>
<proteinExistence type="inferred from homology"/>
<evidence type="ECO:0000259" key="15">
    <source>
        <dbReference type="PROSITE" id="PS50011"/>
    </source>
</evidence>
<dbReference type="PANTHER" id="PTHR12209">
    <property type="entry name" value="NON-SPECIFIC SERINE/THREONINE PROTEIN KINASE"/>
    <property type="match status" value="1"/>
</dbReference>
<dbReference type="GO" id="GO:0004674">
    <property type="term" value="F:protein serine/threonine kinase activity"/>
    <property type="evidence" value="ECO:0007669"/>
    <property type="project" value="UniProtKB-KW"/>
</dbReference>
<dbReference type="PROSITE" id="PS00109">
    <property type="entry name" value="PROTEIN_KINASE_TYR"/>
    <property type="match status" value="1"/>
</dbReference>
<evidence type="ECO:0000256" key="11">
    <source>
        <dbReference type="ARBA" id="ARBA00022840"/>
    </source>
</evidence>
<evidence type="ECO:0000256" key="8">
    <source>
        <dbReference type="ARBA" id="ARBA00022741"/>
    </source>
</evidence>
<dbReference type="FunFam" id="3.30.200.20:FF:000201">
    <property type="entry name" value="TP53-regulating kinase isoform X1"/>
    <property type="match status" value="1"/>
</dbReference>
<dbReference type="InterPro" id="IPR000719">
    <property type="entry name" value="Prot_kinase_dom"/>
</dbReference>
<dbReference type="PANTHER" id="PTHR12209:SF0">
    <property type="entry name" value="EKC_KEOPS COMPLEX SUBUNIT TP53RK"/>
    <property type="match status" value="1"/>
</dbReference>
<protein>
    <recommendedName>
        <fullName evidence="3">non-specific serine/threonine protein kinase</fullName>
        <ecNumber evidence="3">2.7.11.1</ecNumber>
    </recommendedName>
</protein>
<keyword evidence="10" id="KW-0378">Hydrolase</keyword>
<dbReference type="AlphaFoldDB" id="A0A7S0MQ68"/>
<dbReference type="EC" id="2.7.11.1" evidence="3"/>